<dbReference type="STRING" id="60137.SAMN04488041_11129"/>
<keyword evidence="4" id="KW-0175">Coiled coil</keyword>
<feature type="domain" description="Glycosyltransferase 2-like" evidence="5">
    <location>
        <begin position="5"/>
        <end position="118"/>
    </location>
</feature>
<dbReference type="GO" id="GO:0016757">
    <property type="term" value="F:glycosyltransferase activity"/>
    <property type="evidence" value="ECO:0007669"/>
    <property type="project" value="UniProtKB-KW"/>
</dbReference>
<evidence type="ECO:0000256" key="2">
    <source>
        <dbReference type="ARBA" id="ARBA00022676"/>
    </source>
</evidence>
<keyword evidence="2" id="KW-0328">Glycosyltransferase</keyword>
<protein>
    <submittedName>
        <fullName evidence="7">Glycosyltransferase, GT2 family</fullName>
    </submittedName>
</protein>
<feature type="coiled-coil region" evidence="4">
    <location>
        <begin position="287"/>
        <end position="314"/>
    </location>
</feature>
<dbReference type="Pfam" id="PF00535">
    <property type="entry name" value="Glycos_transf_2"/>
    <property type="match status" value="1"/>
</dbReference>
<dbReference type="Gene3D" id="3.90.550.10">
    <property type="entry name" value="Spore Coat Polysaccharide Biosynthesis Protein SpsA, Chain A"/>
    <property type="match status" value="1"/>
</dbReference>
<dbReference type="RefSeq" id="WP_074637612.1">
    <property type="nucleotide sequence ID" value="NZ_FNNB01000011.1"/>
</dbReference>
<sequence length="324" mass="36166">MRDVSVLTIARGREAHLHNVIRGLAAQTVPPRELVIAAMQDELYEGLPDAPFPIHQIQVTRPDGELPLAAARNAVAAKASGAVLAFVDVDCIPHPALVAEVAKACHEGRGLVMGEVAYLPKGATEGGLDFDYFDKIGVKHSDRQGPPAEGLRYCEDYRCFWSLNFAMHRADWERSGGFDEGYFGYGGEDTDFGRVLDARGIDIWWMKGAKVYHQYHDHCMPPIHHVEAVVRNAEYFATRWGHRTMGHWLHAFHLMGLIDNSDDALTILRAPNEADFEMCRQTGDMPYANSRRVMDKLLRDLDTEEERRAAAQAGEDRISAIAAE</sequence>
<keyword evidence="3 7" id="KW-0808">Transferase</keyword>
<comment type="similarity">
    <text evidence="1">Belongs to the glycosyltransferase 2 family.</text>
</comment>
<dbReference type="Pfam" id="PF02709">
    <property type="entry name" value="Glyco_transf_7C"/>
    <property type="match status" value="1"/>
</dbReference>
<name>A0A1H3DJT9_9RHOB</name>
<dbReference type="EMBL" id="FNNB01000011">
    <property type="protein sequence ID" value="SDX66782.1"/>
    <property type="molecule type" value="Genomic_DNA"/>
</dbReference>
<dbReference type="PANTHER" id="PTHR43179:SF12">
    <property type="entry name" value="GALACTOFURANOSYLTRANSFERASE GLFT2"/>
    <property type="match status" value="1"/>
</dbReference>
<dbReference type="InterPro" id="IPR001173">
    <property type="entry name" value="Glyco_trans_2-like"/>
</dbReference>
<accession>A0A1H3DJT9</accession>
<dbReference type="AlphaFoldDB" id="A0A1H3DJT9"/>
<evidence type="ECO:0000313" key="7">
    <source>
        <dbReference type="EMBL" id="SDX66782.1"/>
    </source>
</evidence>
<gene>
    <name evidence="7" type="ORF">SAMN04488041_11129</name>
</gene>
<reference evidence="8" key="1">
    <citation type="submission" date="2016-10" db="EMBL/GenBank/DDBJ databases">
        <authorList>
            <person name="Varghese N."/>
            <person name="Submissions S."/>
        </authorList>
    </citation>
    <scope>NUCLEOTIDE SEQUENCE [LARGE SCALE GENOMIC DNA]</scope>
    <source>
        <strain evidence="8">DSM 10014</strain>
    </source>
</reference>
<evidence type="ECO:0000256" key="1">
    <source>
        <dbReference type="ARBA" id="ARBA00006739"/>
    </source>
</evidence>
<evidence type="ECO:0000259" key="6">
    <source>
        <dbReference type="Pfam" id="PF02709"/>
    </source>
</evidence>
<dbReference type="InterPro" id="IPR029044">
    <property type="entry name" value="Nucleotide-diphossugar_trans"/>
</dbReference>
<dbReference type="InterPro" id="IPR027791">
    <property type="entry name" value="Galactosyl_T_C"/>
</dbReference>
<evidence type="ECO:0000256" key="4">
    <source>
        <dbReference type="SAM" id="Coils"/>
    </source>
</evidence>
<dbReference type="SUPFAM" id="SSF53448">
    <property type="entry name" value="Nucleotide-diphospho-sugar transferases"/>
    <property type="match status" value="1"/>
</dbReference>
<feature type="domain" description="Galactosyltransferase C-terminal" evidence="6">
    <location>
        <begin position="152"/>
        <end position="217"/>
    </location>
</feature>
<dbReference type="PANTHER" id="PTHR43179">
    <property type="entry name" value="RHAMNOSYLTRANSFERASE WBBL"/>
    <property type="match status" value="1"/>
</dbReference>
<evidence type="ECO:0000259" key="5">
    <source>
        <dbReference type="Pfam" id="PF00535"/>
    </source>
</evidence>
<evidence type="ECO:0000256" key="3">
    <source>
        <dbReference type="ARBA" id="ARBA00022679"/>
    </source>
</evidence>
<proteinExistence type="inferred from homology"/>
<dbReference type="Proteomes" id="UP000183076">
    <property type="component" value="Unassembled WGS sequence"/>
</dbReference>
<evidence type="ECO:0000313" key="8">
    <source>
        <dbReference type="Proteomes" id="UP000183076"/>
    </source>
</evidence>
<organism evidence="7 8">
    <name type="scientific">Sulfitobacter pontiacus</name>
    <dbReference type="NCBI Taxonomy" id="60137"/>
    <lineage>
        <taxon>Bacteria</taxon>
        <taxon>Pseudomonadati</taxon>
        <taxon>Pseudomonadota</taxon>
        <taxon>Alphaproteobacteria</taxon>
        <taxon>Rhodobacterales</taxon>
        <taxon>Roseobacteraceae</taxon>
        <taxon>Sulfitobacter</taxon>
    </lineage>
</organism>